<proteinExistence type="predicted"/>
<evidence type="ECO:0000259" key="2">
    <source>
        <dbReference type="Pfam" id="PF14690"/>
    </source>
</evidence>
<dbReference type="InterPro" id="IPR002560">
    <property type="entry name" value="Transposase_DDE"/>
</dbReference>
<accession>A0A8J3N6G4</accession>
<dbReference type="Proteomes" id="UP000597444">
    <property type="component" value="Unassembled WGS sequence"/>
</dbReference>
<dbReference type="NCBIfam" id="NF033550">
    <property type="entry name" value="transpos_ISL3"/>
    <property type="match status" value="1"/>
</dbReference>
<name>A0A8J3N6G4_9CHLR</name>
<evidence type="ECO:0000313" key="4">
    <source>
        <dbReference type="Proteomes" id="UP000597444"/>
    </source>
</evidence>
<evidence type="ECO:0008006" key="5">
    <source>
        <dbReference type="Google" id="ProtNLM"/>
    </source>
</evidence>
<dbReference type="EMBL" id="BNJK01000001">
    <property type="protein sequence ID" value="GHO97523.1"/>
    <property type="molecule type" value="Genomic_DNA"/>
</dbReference>
<dbReference type="PANTHER" id="PTHR33498:SF1">
    <property type="entry name" value="TRANSPOSASE FOR INSERTION SEQUENCE ELEMENT IS1557"/>
    <property type="match status" value="1"/>
</dbReference>
<dbReference type="AlphaFoldDB" id="A0A8J3N6G4"/>
<evidence type="ECO:0000313" key="3">
    <source>
        <dbReference type="EMBL" id="GHO97523.1"/>
    </source>
</evidence>
<keyword evidence="4" id="KW-1185">Reference proteome</keyword>
<organism evidence="3 4">
    <name type="scientific">Reticulibacter mediterranei</name>
    <dbReference type="NCBI Taxonomy" id="2778369"/>
    <lineage>
        <taxon>Bacteria</taxon>
        <taxon>Bacillati</taxon>
        <taxon>Chloroflexota</taxon>
        <taxon>Ktedonobacteria</taxon>
        <taxon>Ktedonobacterales</taxon>
        <taxon>Reticulibacteraceae</taxon>
        <taxon>Reticulibacter</taxon>
    </lineage>
</organism>
<sequence length="258" mass="28711">MRDAKPVLALPEGFQFVGFEKRNDMLTMTLVSTQVSPCCPLCGSAARRVHSCYTRRVADQPCGGQSLRLLIQVRKYFCEESTCPRKIFAERLVPFVDPFARVIKRLCQIVQIIGLATGGRLGVRVTDRLGIQTSRQTILRRVMDLATKPAGQVPRIGIDDFSFRRGHTFGTIILKLKTHKMLEVLPDRTAEITAAWMATHPEIELMSRDCGRDYTSAAATGAPQAVQCADRFHILKNLGEAVEGCVARHLAAKRKTQT</sequence>
<dbReference type="PANTHER" id="PTHR33498">
    <property type="entry name" value="TRANSPOSASE FOR INSERTION SEQUENCE ELEMENT IS1557"/>
    <property type="match status" value="1"/>
</dbReference>
<comment type="caution">
    <text evidence="3">The sequence shown here is derived from an EMBL/GenBank/DDBJ whole genome shotgun (WGS) entry which is preliminary data.</text>
</comment>
<dbReference type="RefSeq" id="WP_236065082.1">
    <property type="nucleotide sequence ID" value="NZ_BNJK01000001.1"/>
</dbReference>
<evidence type="ECO:0000259" key="1">
    <source>
        <dbReference type="Pfam" id="PF01610"/>
    </source>
</evidence>
<protein>
    <recommendedName>
        <fullName evidence="5">ISL3 family transposase</fullName>
    </recommendedName>
</protein>
<dbReference type="InterPro" id="IPR047951">
    <property type="entry name" value="Transpos_ISL3"/>
</dbReference>
<dbReference type="Pfam" id="PF01610">
    <property type="entry name" value="DDE_Tnp_ISL3"/>
    <property type="match status" value="1"/>
</dbReference>
<dbReference type="Pfam" id="PF14690">
    <property type="entry name" value="Zn_ribbon_ISL3"/>
    <property type="match status" value="1"/>
</dbReference>
<reference evidence="3" key="1">
    <citation type="submission" date="2020-10" db="EMBL/GenBank/DDBJ databases">
        <title>Taxonomic study of unclassified bacteria belonging to the class Ktedonobacteria.</title>
        <authorList>
            <person name="Yabe S."/>
            <person name="Wang C.M."/>
            <person name="Zheng Y."/>
            <person name="Sakai Y."/>
            <person name="Cavaletti L."/>
            <person name="Monciardini P."/>
            <person name="Donadio S."/>
        </authorList>
    </citation>
    <scope>NUCLEOTIDE SEQUENCE</scope>
    <source>
        <strain evidence="3">ID150040</strain>
    </source>
</reference>
<feature type="domain" description="Transposase IS204/IS1001/IS1096/IS1165 zinc-finger" evidence="2">
    <location>
        <begin position="37"/>
        <end position="80"/>
    </location>
</feature>
<gene>
    <name evidence="3" type="ORF">KSF_075710</name>
</gene>
<dbReference type="InterPro" id="IPR029261">
    <property type="entry name" value="Transposase_Znf"/>
</dbReference>
<feature type="domain" description="Transposase IS204/IS1001/IS1096/IS1165 DDE" evidence="1">
    <location>
        <begin position="156"/>
        <end position="250"/>
    </location>
</feature>